<organism evidence="2">
    <name type="scientific">Cacopsylla melanoneura</name>
    <dbReference type="NCBI Taxonomy" id="428564"/>
    <lineage>
        <taxon>Eukaryota</taxon>
        <taxon>Metazoa</taxon>
        <taxon>Ecdysozoa</taxon>
        <taxon>Arthropoda</taxon>
        <taxon>Hexapoda</taxon>
        <taxon>Insecta</taxon>
        <taxon>Pterygota</taxon>
        <taxon>Neoptera</taxon>
        <taxon>Paraneoptera</taxon>
        <taxon>Hemiptera</taxon>
        <taxon>Sternorrhyncha</taxon>
        <taxon>Psylloidea</taxon>
        <taxon>Psyllidae</taxon>
        <taxon>Psyllinae</taxon>
        <taxon>Cacopsylla</taxon>
    </lineage>
</organism>
<dbReference type="EMBL" id="HBUF01396649">
    <property type="protein sequence ID" value="CAG6735719.1"/>
    <property type="molecule type" value="Transcribed_RNA"/>
</dbReference>
<dbReference type="AlphaFoldDB" id="A0A8D9E1C4"/>
<feature type="transmembrane region" description="Helical" evidence="1">
    <location>
        <begin position="23"/>
        <end position="42"/>
    </location>
</feature>
<sequence length="99" mass="10999">MAAIANPGSIPCGMFRIVSSRKLLILCLLTMMMAAYIVLHHMSVTYKDNILISKEEQKDGVNPRVDNMCDESDLKHFSNGSVDFGGFNNYTGDFFEGSK</sequence>
<accession>A0A8D9E1C4</accession>
<keyword evidence="1" id="KW-1133">Transmembrane helix</keyword>
<keyword evidence="1" id="KW-0812">Transmembrane</keyword>
<evidence type="ECO:0000313" key="2">
    <source>
        <dbReference type="EMBL" id="CAG6735719.1"/>
    </source>
</evidence>
<reference evidence="2" key="1">
    <citation type="submission" date="2021-05" db="EMBL/GenBank/DDBJ databases">
        <authorList>
            <person name="Alioto T."/>
            <person name="Alioto T."/>
            <person name="Gomez Garrido J."/>
        </authorList>
    </citation>
    <scope>NUCLEOTIDE SEQUENCE</scope>
</reference>
<keyword evidence="1" id="KW-0472">Membrane</keyword>
<name>A0A8D9E1C4_9HEMI</name>
<protein>
    <submittedName>
        <fullName evidence="2">Uncharacterized protein</fullName>
    </submittedName>
</protein>
<evidence type="ECO:0000256" key="1">
    <source>
        <dbReference type="SAM" id="Phobius"/>
    </source>
</evidence>
<proteinExistence type="predicted"/>